<feature type="compositionally biased region" description="Low complexity" evidence="2">
    <location>
        <begin position="79"/>
        <end position="93"/>
    </location>
</feature>
<keyword evidence="1" id="KW-0175">Coiled coil</keyword>
<reference evidence="3 4" key="1">
    <citation type="journal article" date="2018" name="BMC Genomics">
        <title>Comparative genome analyses reveal sequence features reflecting distinct modes of host-adaptation between dicot and monocot powdery mildew.</title>
        <authorList>
            <person name="Wu Y."/>
            <person name="Ma X."/>
            <person name="Pan Z."/>
            <person name="Kale S.D."/>
            <person name="Song Y."/>
            <person name="King H."/>
            <person name="Zhang Q."/>
            <person name="Presley C."/>
            <person name="Deng X."/>
            <person name="Wei C.I."/>
            <person name="Xiao S."/>
        </authorList>
    </citation>
    <scope>NUCLEOTIDE SEQUENCE [LARGE SCALE GENOMIC DNA]</scope>
    <source>
        <strain evidence="3">UCSC1</strain>
    </source>
</reference>
<feature type="compositionally biased region" description="Polar residues" evidence="2">
    <location>
        <begin position="166"/>
        <end position="175"/>
    </location>
</feature>
<feature type="compositionally biased region" description="Basic and acidic residues" evidence="2">
    <location>
        <begin position="10"/>
        <end position="21"/>
    </location>
</feature>
<dbReference type="OrthoDB" id="2289094at2759"/>
<feature type="coiled-coil region" evidence="1">
    <location>
        <begin position="356"/>
        <end position="404"/>
    </location>
</feature>
<feature type="coiled-coil region" evidence="1">
    <location>
        <begin position="244"/>
        <end position="332"/>
    </location>
</feature>
<evidence type="ECO:0000256" key="1">
    <source>
        <dbReference type="SAM" id="Coils"/>
    </source>
</evidence>
<feature type="region of interest" description="Disordered" evidence="2">
    <location>
        <begin position="1"/>
        <end position="175"/>
    </location>
</feature>
<feature type="coiled-coil region" evidence="1">
    <location>
        <begin position="435"/>
        <end position="635"/>
    </location>
</feature>
<evidence type="ECO:0000256" key="2">
    <source>
        <dbReference type="SAM" id="MobiDB-lite"/>
    </source>
</evidence>
<proteinExistence type="predicted"/>
<accession>A0A420J1G4</accession>
<dbReference type="Proteomes" id="UP000285405">
    <property type="component" value="Unassembled WGS sequence"/>
</dbReference>
<protein>
    <submittedName>
        <fullName evidence="3">Putative viral a-type inclusion protein repeat domain-containing protein</fullName>
    </submittedName>
</protein>
<feature type="compositionally biased region" description="Polar residues" evidence="2">
    <location>
        <begin position="67"/>
        <end position="77"/>
    </location>
</feature>
<feature type="compositionally biased region" description="Basic and acidic residues" evidence="2">
    <location>
        <begin position="35"/>
        <end position="62"/>
    </location>
</feature>
<sequence length="977" mass="109977">MSPTMPHSLPENERTDLHSETENTATQMDSEVELEIDKETPENSSKENSNDPKKEKDRDHLKRSTVLKRTSNSTTAPGTKVTNSVTRNTVSTKPPTKQNPVVPSTRKSTSSSGLGHTRSAHSSGGSGDEQRRALAAAARRGSLTQAPNHQPVKIETLAEKRGITGGNTRKPTSLVNSTNIKPIVKSTSATSKNGSSLKSKINVTTKQTTPDATTEAKKRLSNNLGSTSTTKTTVRSSTIFSKEIDELKVKLAGNEILIEEQKNEIKASKERTEKLSKHLTEETNKLILLEKEIRKENTAKVDKLQVEHGIELQKLQAELEEVKSRSAIDQESLSKSTEDARRREALENVTVIQKIKEDFELKISSLNSELNSVKEKHVAVTSKLSEKENEIIALEAQLKKARHYREESELKHQSNTNALRQSLLDEHEASLCALKSEYEEKISKTREEIESTHQQKIVAFSKDRDSRISELQEELGKYEAKIAEEANIKQILETRVDELSKMNSIKQSEIDSLNNKAEQDSMLLTKLSHNIKELNEKYESSQEKNMHYNNEIMNITEKLKSLKDENLTKSQDLIILRDELDQAKAQLTAQNQMKLILDADEKSKDISFKKLNADLEATKKKLSEKRHEMDLLREKQCQEISEITSNYQMRIKNLQQDPIVKEKLTSLEAKYDESVNNYENTLASHKKELDKLEKNYCEKMKLLEDKNMELKKKIKNLELTSQKTEKTVDEENSHDLSLANTVELEGLKASYEEAISTLKEAHKKESLEISLSNEELKSVNGILKNQLIELKANLYQAQERLKTTHQNVEREKEISCLALATLDSAKTNSETSDNKLASKNSQEEIKENGIETKVENTQTCSSTGENSTENIKGANSKIIDIDHQLREHEAPLGTKCIDTTQVNTESISDSVIASRNLIENLTKTDERKGEPDDSSAALASIAQARVVAEQISQMNDDLRNENFRSIFSLTEASPKIS</sequence>
<comment type="caution">
    <text evidence="3">The sequence shown here is derived from an EMBL/GenBank/DDBJ whole genome shotgun (WGS) entry which is preliminary data.</text>
</comment>
<organism evidence="3 4">
    <name type="scientific">Golovinomyces cichoracearum</name>
    <dbReference type="NCBI Taxonomy" id="62708"/>
    <lineage>
        <taxon>Eukaryota</taxon>
        <taxon>Fungi</taxon>
        <taxon>Dikarya</taxon>
        <taxon>Ascomycota</taxon>
        <taxon>Pezizomycotina</taxon>
        <taxon>Leotiomycetes</taxon>
        <taxon>Erysiphales</taxon>
        <taxon>Erysiphaceae</taxon>
        <taxon>Golovinomyces</taxon>
    </lineage>
</organism>
<dbReference type="AlphaFoldDB" id="A0A420J1G4"/>
<feature type="compositionally biased region" description="Polar residues" evidence="2">
    <location>
        <begin position="94"/>
        <end position="114"/>
    </location>
</feature>
<gene>
    <name evidence="3" type="ORF">GcC1_034020</name>
</gene>
<evidence type="ECO:0000313" key="3">
    <source>
        <dbReference type="EMBL" id="RKF80640.1"/>
    </source>
</evidence>
<name>A0A420J1G4_9PEZI</name>
<dbReference type="EMBL" id="MCBR01003443">
    <property type="protein sequence ID" value="RKF80640.1"/>
    <property type="molecule type" value="Genomic_DNA"/>
</dbReference>
<evidence type="ECO:0000313" key="4">
    <source>
        <dbReference type="Proteomes" id="UP000285405"/>
    </source>
</evidence>
<feature type="coiled-coil region" evidence="1">
    <location>
        <begin position="668"/>
        <end position="811"/>
    </location>
</feature>